<name>A0ABP0USH2_9BRYO</name>
<dbReference type="PANTHER" id="PTHR12925">
    <property type="entry name" value="HIKESHI FAMILY MEMBER"/>
    <property type="match status" value="1"/>
</dbReference>
<evidence type="ECO:0000256" key="1">
    <source>
        <dbReference type="ARBA" id="ARBA00006623"/>
    </source>
</evidence>
<accession>A0ABP0USH2</accession>
<dbReference type="InterPro" id="IPR048364">
    <property type="entry name" value="Hikeshi-like_C"/>
</dbReference>
<protein>
    <recommendedName>
        <fullName evidence="6">Hikeshi-like domain-containing protein</fullName>
    </recommendedName>
</protein>
<reference evidence="4" key="1">
    <citation type="submission" date="2024-02" db="EMBL/GenBank/DDBJ databases">
        <authorList>
            <consortium name="ELIXIR-Norway"/>
            <consortium name="Elixir Norway"/>
        </authorList>
    </citation>
    <scope>NUCLEOTIDE SEQUENCE</scope>
</reference>
<feature type="domain" description="Hikeshi-like C-terminal" evidence="3">
    <location>
        <begin position="135"/>
        <end position="187"/>
    </location>
</feature>
<evidence type="ECO:0000259" key="2">
    <source>
        <dbReference type="Pfam" id="PF05603"/>
    </source>
</evidence>
<dbReference type="PANTHER" id="PTHR12925:SF0">
    <property type="entry name" value="PROTEIN HIKESHI"/>
    <property type="match status" value="1"/>
</dbReference>
<organism evidence="4 5">
    <name type="scientific">Sphagnum troendelagicum</name>
    <dbReference type="NCBI Taxonomy" id="128251"/>
    <lineage>
        <taxon>Eukaryota</taxon>
        <taxon>Viridiplantae</taxon>
        <taxon>Streptophyta</taxon>
        <taxon>Embryophyta</taxon>
        <taxon>Bryophyta</taxon>
        <taxon>Sphagnophytina</taxon>
        <taxon>Sphagnopsida</taxon>
        <taxon>Sphagnales</taxon>
        <taxon>Sphagnaceae</taxon>
        <taxon>Sphagnum</taxon>
    </lineage>
</organism>
<sequence length="191" mass="21571">MFGVLFPNRSFPLDISTFTQVDDHRWVLDMNYFVGEAYDQVKEMCIFLLNELALPAGKALAVYVQSPGSQYEYRGAVHSACPSAVFPLLWPTTVANNGQMLLTGVGTPPLSAQIGVSIEDLLTLPMLNVGQQKRIEELALKVGKNLFNFMQSFCTVEGDKMLIPMDILNRWFKKFQDKAKRDPDYLNHFTL</sequence>
<evidence type="ECO:0000259" key="3">
    <source>
        <dbReference type="Pfam" id="PF21057"/>
    </source>
</evidence>
<evidence type="ECO:0008006" key="6">
    <source>
        <dbReference type="Google" id="ProtNLM"/>
    </source>
</evidence>
<evidence type="ECO:0000313" key="4">
    <source>
        <dbReference type="EMBL" id="CAK9228962.1"/>
    </source>
</evidence>
<dbReference type="Proteomes" id="UP001497512">
    <property type="component" value="Chromosome 6"/>
</dbReference>
<dbReference type="InterPro" id="IPR008493">
    <property type="entry name" value="Hikeshi-like_N"/>
</dbReference>
<proteinExistence type="inferred from homology"/>
<keyword evidence="5" id="KW-1185">Reference proteome</keyword>
<comment type="similarity">
    <text evidence="1">Belongs to the OPI10 family.</text>
</comment>
<evidence type="ECO:0000313" key="5">
    <source>
        <dbReference type="Proteomes" id="UP001497512"/>
    </source>
</evidence>
<dbReference type="Pfam" id="PF05603">
    <property type="entry name" value="Hikeshi-like_N"/>
    <property type="match status" value="1"/>
</dbReference>
<dbReference type="EMBL" id="OZ019898">
    <property type="protein sequence ID" value="CAK9228962.1"/>
    <property type="molecule type" value="Genomic_DNA"/>
</dbReference>
<feature type="domain" description="Hikeshi-like N-terminal" evidence="2">
    <location>
        <begin position="17"/>
        <end position="121"/>
    </location>
</feature>
<dbReference type="InterPro" id="IPR031318">
    <property type="entry name" value="OPI10"/>
</dbReference>
<dbReference type="Pfam" id="PF21057">
    <property type="entry name" value="Hikeshi-like_C"/>
    <property type="match status" value="1"/>
</dbReference>
<gene>
    <name evidence="4" type="ORF">CSSPTR1EN2_LOCUS19495</name>
</gene>